<proteinExistence type="predicted"/>
<feature type="transmembrane region" description="Helical" evidence="1">
    <location>
        <begin position="52"/>
        <end position="70"/>
    </location>
</feature>
<evidence type="ECO:0000313" key="4">
    <source>
        <dbReference type="Proteomes" id="UP000593576"/>
    </source>
</evidence>
<organism evidence="3 4">
    <name type="scientific">Gossypium schwendimanii</name>
    <name type="common">Cotton</name>
    <dbReference type="NCBI Taxonomy" id="34291"/>
    <lineage>
        <taxon>Eukaryota</taxon>
        <taxon>Viridiplantae</taxon>
        <taxon>Streptophyta</taxon>
        <taxon>Embryophyta</taxon>
        <taxon>Tracheophyta</taxon>
        <taxon>Spermatophyta</taxon>
        <taxon>Magnoliopsida</taxon>
        <taxon>eudicotyledons</taxon>
        <taxon>Gunneridae</taxon>
        <taxon>Pentapetalae</taxon>
        <taxon>rosids</taxon>
        <taxon>malvids</taxon>
        <taxon>Malvales</taxon>
        <taxon>Malvaceae</taxon>
        <taxon>Malvoideae</taxon>
        <taxon>Gossypium</taxon>
    </lineage>
</organism>
<keyword evidence="1" id="KW-0472">Membrane</keyword>
<keyword evidence="1" id="KW-0812">Transmembrane</keyword>
<protein>
    <recommendedName>
        <fullName evidence="2">RNase H type-1 domain-containing protein</fullName>
    </recommendedName>
</protein>
<comment type="caution">
    <text evidence="3">The sequence shown here is derived from an EMBL/GenBank/DDBJ whole genome shotgun (WGS) entry which is preliminary data.</text>
</comment>
<dbReference type="InterPro" id="IPR002156">
    <property type="entry name" value="RNaseH_domain"/>
</dbReference>
<dbReference type="SUPFAM" id="SSF53098">
    <property type="entry name" value="Ribonuclease H-like"/>
    <property type="match status" value="1"/>
</dbReference>
<keyword evidence="1" id="KW-1133">Transmembrane helix</keyword>
<evidence type="ECO:0000256" key="1">
    <source>
        <dbReference type="SAM" id="Phobius"/>
    </source>
</evidence>
<dbReference type="OrthoDB" id="947756at2759"/>
<dbReference type="Pfam" id="PF13456">
    <property type="entry name" value="RVT_3"/>
    <property type="match status" value="1"/>
</dbReference>
<evidence type="ECO:0000313" key="3">
    <source>
        <dbReference type="EMBL" id="MBA0869689.1"/>
    </source>
</evidence>
<keyword evidence="4" id="KW-1185">Reference proteome</keyword>
<name>A0A7J9MH16_GOSSC</name>
<dbReference type="InterPro" id="IPR012337">
    <property type="entry name" value="RNaseH-like_sf"/>
</dbReference>
<dbReference type="AlphaFoldDB" id="A0A7J9MH16"/>
<dbReference type="GO" id="GO:0003676">
    <property type="term" value="F:nucleic acid binding"/>
    <property type="evidence" value="ECO:0007669"/>
    <property type="project" value="InterPro"/>
</dbReference>
<dbReference type="EMBL" id="JABFAF010000011">
    <property type="protein sequence ID" value="MBA0869689.1"/>
    <property type="molecule type" value="Genomic_DNA"/>
</dbReference>
<feature type="non-terminal residue" evidence="3">
    <location>
        <position position="1"/>
    </location>
</feature>
<feature type="domain" description="RNase H type-1" evidence="2">
    <location>
        <begin position="102"/>
        <end position="213"/>
    </location>
</feature>
<dbReference type="GO" id="GO:0004523">
    <property type="term" value="F:RNA-DNA hybrid ribonuclease activity"/>
    <property type="evidence" value="ECO:0007669"/>
    <property type="project" value="InterPro"/>
</dbReference>
<reference evidence="3 4" key="1">
    <citation type="journal article" date="2019" name="Genome Biol. Evol.">
        <title>Insights into the evolution of the New World diploid cottons (Gossypium, subgenus Houzingenia) based on genome sequencing.</title>
        <authorList>
            <person name="Grover C.E."/>
            <person name="Arick M.A. 2nd"/>
            <person name="Thrash A."/>
            <person name="Conover J.L."/>
            <person name="Sanders W.S."/>
            <person name="Peterson D.G."/>
            <person name="Frelichowski J.E."/>
            <person name="Scheffler J.A."/>
            <person name="Scheffler B.E."/>
            <person name="Wendel J.F."/>
        </authorList>
    </citation>
    <scope>NUCLEOTIDE SEQUENCE [LARGE SCALE GENOMIC DNA]</scope>
    <source>
        <strain evidence="3">1</strain>
        <tissue evidence="3">Leaf</tissue>
    </source>
</reference>
<dbReference type="InterPro" id="IPR052929">
    <property type="entry name" value="RNase_H-like_EbsB-rel"/>
</dbReference>
<sequence>MTIHALKDCSKAYEILSLGGLDGRLLDYKFERCIDWLKEVTQLMEKKAFEDFIRFCGMCGIVEIMLFFVARRKMQRPLRSLSGKSLLSIFFKIKVDSAIVDTSTGIRVTALDSDGFVLGRLAEFRESRIKVDWVEVEALREGINWARNNNVVRAIFETNCARLVNRIKKHHEDITIFGYRLKEIVGLLDFFTKTKINWINRTSNRVADSLSKLALNKQCTLFFSMEYPYDIHEL</sequence>
<dbReference type="CDD" id="cd06222">
    <property type="entry name" value="RNase_H_like"/>
    <property type="match status" value="1"/>
</dbReference>
<evidence type="ECO:0000259" key="2">
    <source>
        <dbReference type="Pfam" id="PF13456"/>
    </source>
</evidence>
<accession>A0A7J9MH16</accession>
<dbReference type="Proteomes" id="UP000593576">
    <property type="component" value="Unassembled WGS sequence"/>
</dbReference>
<dbReference type="InterPro" id="IPR044730">
    <property type="entry name" value="RNase_H-like_dom_plant"/>
</dbReference>
<dbReference type="PANTHER" id="PTHR47074:SF48">
    <property type="entry name" value="POLYNUCLEOTIDYL TRANSFERASE, RIBONUCLEASE H-LIKE SUPERFAMILY PROTEIN"/>
    <property type="match status" value="1"/>
</dbReference>
<gene>
    <name evidence="3" type="ORF">Goshw_001621</name>
</gene>
<dbReference type="PANTHER" id="PTHR47074">
    <property type="entry name" value="BNAC02G40300D PROTEIN"/>
    <property type="match status" value="1"/>
</dbReference>
<dbReference type="InterPro" id="IPR036397">
    <property type="entry name" value="RNaseH_sf"/>
</dbReference>
<dbReference type="Gene3D" id="3.30.420.10">
    <property type="entry name" value="Ribonuclease H-like superfamily/Ribonuclease H"/>
    <property type="match status" value="1"/>
</dbReference>